<dbReference type="InterPro" id="IPR000528">
    <property type="entry name" value="Plant_nsLTP"/>
</dbReference>
<dbReference type="SUPFAM" id="SSF47699">
    <property type="entry name" value="Bifunctional inhibitor/lipid-transfer protein/seed storage 2S albumin"/>
    <property type="match status" value="1"/>
</dbReference>
<dbReference type="AlphaFoldDB" id="A0ABD1LLV8"/>
<proteinExistence type="inferred from homology"/>
<keyword evidence="3" id="KW-0732">Signal</keyword>
<feature type="signal peptide" evidence="3">
    <location>
        <begin position="1"/>
        <end position="25"/>
    </location>
</feature>
<evidence type="ECO:0000313" key="6">
    <source>
        <dbReference type="Proteomes" id="UP001603857"/>
    </source>
</evidence>
<dbReference type="Proteomes" id="UP001603857">
    <property type="component" value="Unassembled WGS sequence"/>
</dbReference>
<organism evidence="5 6">
    <name type="scientific">Flemingia macrophylla</name>
    <dbReference type="NCBI Taxonomy" id="520843"/>
    <lineage>
        <taxon>Eukaryota</taxon>
        <taxon>Viridiplantae</taxon>
        <taxon>Streptophyta</taxon>
        <taxon>Embryophyta</taxon>
        <taxon>Tracheophyta</taxon>
        <taxon>Spermatophyta</taxon>
        <taxon>Magnoliopsida</taxon>
        <taxon>eudicotyledons</taxon>
        <taxon>Gunneridae</taxon>
        <taxon>Pentapetalae</taxon>
        <taxon>rosids</taxon>
        <taxon>fabids</taxon>
        <taxon>Fabales</taxon>
        <taxon>Fabaceae</taxon>
        <taxon>Papilionoideae</taxon>
        <taxon>50 kb inversion clade</taxon>
        <taxon>NPAAA clade</taxon>
        <taxon>indigoferoid/millettioid clade</taxon>
        <taxon>Phaseoleae</taxon>
        <taxon>Flemingia</taxon>
    </lineage>
</organism>
<evidence type="ECO:0000256" key="1">
    <source>
        <dbReference type="ARBA" id="ARBA00009748"/>
    </source>
</evidence>
<keyword evidence="6" id="KW-1185">Reference proteome</keyword>
<comment type="caution">
    <text evidence="5">The sequence shown here is derived from an EMBL/GenBank/DDBJ whole genome shotgun (WGS) entry which is preliminary data.</text>
</comment>
<protein>
    <recommendedName>
        <fullName evidence="4">Bifunctional inhibitor/plant lipid transfer protein/seed storage helical domain-containing protein</fullName>
    </recommendedName>
</protein>
<gene>
    <name evidence="5" type="ORF">Fmac_023565</name>
</gene>
<dbReference type="InterPro" id="IPR016140">
    <property type="entry name" value="Bifunc_inhib/LTP/seed_store"/>
</dbReference>
<sequence length="117" mass="12332">MESYKKSSRIIGLVVLLSSAPFACAFIECSAITQYFSACSIFITRGSPDPFPGSPCCDAMFGVLSIANSGDNRPYVCRCLMGLIDTFSPNATSIATLPGLCGISLGFIIVPKTDCSL</sequence>
<dbReference type="PANTHER" id="PTHR33076">
    <property type="entry name" value="NON-SPECIFIC LIPID-TRANSFER PROTEIN 2-RELATED"/>
    <property type="match status" value="1"/>
</dbReference>
<keyword evidence="2" id="KW-1015">Disulfide bond</keyword>
<dbReference type="EMBL" id="JBGMDY010000008">
    <property type="protein sequence ID" value="KAL2324507.1"/>
    <property type="molecule type" value="Genomic_DNA"/>
</dbReference>
<name>A0ABD1LLV8_9FABA</name>
<dbReference type="Gene3D" id="1.10.110.10">
    <property type="entry name" value="Plant lipid-transfer and hydrophobic proteins"/>
    <property type="match status" value="1"/>
</dbReference>
<evidence type="ECO:0000259" key="4">
    <source>
        <dbReference type="Pfam" id="PF00234"/>
    </source>
</evidence>
<feature type="chain" id="PRO_5044801256" description="Bifunctional inhibitor/plant lipid transfer protein/seed storage helical domain-containing protein" evidence="3">
    <location>
        <begin position="26"/>
        <end position="117"/>
    </location>
</feature>
<dbReference type="Pfam" id="PF00234">
    <property type="entry name" value="Tryp_alpha_amyl"/>
    <property type="match status" value="1"/>
</dbReference>
<reference evidence="5 6" key="1">
    <citation type="submission" date="2024-08" db="EMBL/GenBank/DDBJ databases">
        <title>Insights into the chromosomal genome structure of Flemingia macrophylla.</title>
        <authorList>
            <person name="Ding Y."/>
            <person name="Zhao Y."/>
            <person name="Bi W."/>
            <person name="Wu M."/>
            <person name="Zhao G."/>
            <person name="Gong Y."/>
            <person name="Li W."/>
            <person name="Zhang P."/>
        </authorList>
    </citation>
    <scope>NUCLEOTIDE SEQUENCE [LARGE SCALE GENOMIC DNA]</scope>
    <source>
        <strain evidence="5">DYQJB</strain>
        <tissue evidence="5">Leaf</tissue>
    </source>
</reference>
<evidence type="ECO:0000313" key="5">
    <source>
        <dbReference type="EMBL" id="KAL2324507.1"/>
    </source>
</evidence>
<dbReference type="InterPro" id="IPR036312">
    <property type="entry name" value="Bifun_inhib/LTP/seed_sf"/>
</dbReference>
<dbReference type="PRINTS" id="PR00382">
    <property type="entry name" value="LIPIDTRNSFER"/>
</dbReference>
<comment type="similarity">
    <text evidence="1">Belongs to the plant LTP family.</text>
</comment>
<evidence type="ECO:0000256" key="3">
    <source>
        <dbReference type="SAM" id="SignalP"/>
    </source>
</evidence>
<dbReference type="CDD" id="cd01960">
    <property type="entry name" value="nsLTP1"/>
    <property type="match status" value="1"/>
</dbReference>
<evidence type="ECO:0000256" key="2">
    <source>
        <dbReference type="ARBA" id="ARBA00023157"/>
    </source>
</evidence>
<feature type="domain" description="Bifunctional inhibitor/plant lipid transfer protein/seed storage helical" evidence="4">
    <location>
        <begin position="29"/>
        <end position="114"/>
    </location>
</feature>
<accession>A0ABD1LLV8</accession>